<comment type="caution">
    <text evidence="2">The sequence shown here is derived from an EMBL/GenBank/DDBJ whole genome shotgun (WGS) entry which is preliminary data.</text>
</comment>
<dbReference type="EMBL" id="BMAW01050520">
    <property type="protein sequence ID" value="GFS75754.1"/>
    <property type="molecule type" value="Genomic_DNA"/>
</dbReference>
<evidence type="ECO:0000313" key="3">
    <source>
        <dbReference type="Proteomes" id="UP000887013"/>
    </source>
</evidence>
<dbReference type="AlphaFoldDB" id="A0A8X6MSN6"/>
<proteinExistence type="predicted"/>
<sequence length="93" mass="10406">MSHLRRGNNVHRRIGPLGGPSPRKRKIKPIIIQFKKHSCLTMHTTKKKSVLIRVPLKVWTAVSLPKAVLDPPASGIIAKFHLRLDLSQGISTM</sequence>
<organism evidence="2 3">
    <name type="scientific">Nephila pilipes</name>
    <name type="common">Giant wood spider</name>
    <name type="synonym">Nephila maculata</name>
    <dbReference type="NCBI Taxonomy" id="299642"/>
    <lineage>
        <taxon>Eukaryota</taxon>
        <taxon>Metazoa</taxon>
        <taxon>Ecdysozoa</taxon>
        <taxon>Arthropoda</taxon>
        <taxon>Chelicerata</taxon>
        <taxon>Arachnida</taxon>
        <taxon>Araneae</taxon>
        <taxon>Araneomorphae</taxon>
        <taxon>Entelegynae</taxon>
        <taxon>Araneoidea</taxon>
        <taxon>Nephilidae</taxon>
        <taxon>Nephila</taxon>
    </lineage>
</organism>
<keyword evidence="3" id="KW-1185">Reference proteome</keyword>
<dbReference type="Proteomes" id="UP000887013">
    <property type="component" value="Unassembled WGS sequence"/>
</dbReference>
<feature type="region of interest" description="Disordered" evidence="1">
    <location>
        <begin position="1"/>
        <end position="25"/>
    </location>
</feature>
<name>A0A8X6MSN6_NEPPI</name>
<accession>A0A8X6MSN6</accession>
<gene>
    <name evidence="2" type="ORF">NPIL_679751</name>
</gene>
<reference evidence="2" key="1">
    <citation type="submission" date="2020-08" db="EMBL/GenBank/DDBJ databases">
        <title>Multicomponent nature underlies the extraordinary mechanical properties of spider dragline silk.</title>
        <authorList>
            <person name="Kono N."/>
            <person name="Nakamura H."/>
            <person name="Mori M."/>
            <person name="Yoshida Y."/>
            <person name="Ohtoshi R."/>
            <person name="Malay A.D."/>
            <person name="Moran D.A.P."/>
            <person name="Tomita M."/>
            <person name="Numata K."/>
            <person name="Arakawa K."/>
        </authorList>
    </citation>
    <scope>NUCLEOTIDE SEQUENCE</scope>
</reference>
<protein>
    <submittedName>
        <fullName evidence="2">Uncharacterized protein</fullName>
    </submittedName>
</protein>
<evidence type="ECO:0000313" key="2">
    <source>
        <dbReference type="EMBL" id="GFS75754.1"/>
    </source>
</evidence>
<evidence type="ECO:0000256" key="1">
    <source>
        <dbReference type="SAM" id="MobiDB-lite"/>
    </source>
</evidence>
<feature type="compositionally biased region" description="Basic residues" evidence="1">
    <location>
        <begin position="1"/>
        <end position="14"/>
    </location>
</feature>